<dbReference type="AlphaFoldDB" id="A0A6C0HAN4"/>
<evidence type="ECO:0000313" key="1">
    <source>
        <dbReference type="EMBL" id="QHT77648.1"/>
    </source>
</evidence>
<protein>
    <recommendedName>
        <fullName evidence="2">Methyltransferase FkbM domain-containing protein</fullName>
    </recommendedName>
</protein>
<sequence>MNYFYSQQGEDIYIYNNFINKIVPDGTFIELGAVDGVIYSNTKFFEDKLKFSGTLIEPTNQYANLIQNRPNCNCYNVAVNYTNEKVKFLGNFATAGLVPWMKNLKIFGIQIHKNIMLMENLFAKLSKKAI</sequence>
<evidence type="ECO:0008006" key="2">
    <source>
        <dbReference type="Google" id="ProtNLM"/>
    </source>
</evidence>
<name>A0A6C0HAN4_9ZZZZ</name>
<organism evidence="1">
    <name type="scientific">viral metagenome</name>
    <dbReference type="NCBI Taxonomy" id="1070528"/>
    <lineage>
        <taxon>unclassified sequences</taxon>
        <taxon>metagenomes</taxon>
        <taxon>organismal metagenomes</taxon>
    </lineage>
</organism>
<dbReference type="EMBL" id="MN739920">
    <property type="protein sequence ID" value="QHT77648.1"/>
    <property type="molecule type" value="Genomic_DNA"/>
</dbReference>
<proteinExistence type="predicted"/>
<accession>A0A6C0HAN4</accession>
<reference evidence="1" key="1">
    <citation type="journal article" date="2020" name="Nature">
        <title>Giant virus diversity and host interactions through global metagenomics.</title>
        <authorList>
            <person name="Schulz F."/>
            <person name="Roux S."/>
            <person name="Paez-Espino D."/>
            <person name="Jungbluth S."/>
            <person name="Walsh D.A."/>
            <person name="Denef V.J."/>
            <person name="McMahon K.D."/>
            <person name="Konstantinidis K.T."/>
            <person name="Eloe-Fadrosh E.A."/>
            <person name="Kyrpides N.C."/>
            <person name="Woyke T."/>
        </authorList>
    </citation>
    <scope>NUCLEOTIDE SEQUENCE</scope>
    <source>
        <strain evidence="1">GVMAG-M-3300023179-90</strain>
    </source>
</reference>